<reference evidence="2" key="2">
    <citation type="submission" date="2015-01" db="EMBL/GenBank/DDBJ databases">
        <title>Evolutionary Origins and Diversification of the Mycorrhizal Mutualists.</title>
        <authorList>
            <consortium name="DOE Joint Genome Institute"/>
            <consortium name="Mycorrhizal Genomics Consortium"/>
            <person name="Kohler A."/>
            <person name="Kuo A."/>
            <person name="Nagy L.G."/>
            <person name="Floudas D."/>
            <person name="Copeland A."/>
            <person name="Barry K.W."/>
            <person name="Cichocki N."/>
            <person name="Veneault-Fourrey C."/>
            <person name="LaButti K."/>
            <person name="Lindquist E.A."/>
            <person name="Lipzen A."/>
            <person name="Lundell T."/>
            <person name="Morin E."/>
            <person name="Murat C."/>
            <person name="Riley R."/>
            <person name="Ohm R."/>
            <person name="Sun H."/>
            <person name="Tunlid A."/>
            <person name="Henrissat B."/>
            <person name="Grigoriev I.V."/>
            <person name="Hibbett D.S."/>
            <person name="Martin F."/>
        </authorList>
    </citation>
    <scope>NUCLEOTIDE SEQUENCE [LARGE SCALE GENOMIC DNA]</scope>
    <source>
        <strain evidence="2">MAFF 305830</strain>
    </source>
</reference>
<keyword evidence="2" id="KW-1185">Reference proteome</keyword>
<name>A0A0C3BDT7_SERVB</name>
<sequence>MLWIIGSVTQDILGTPCPTLNNYTKTGVSRTDNGILILKFSDAYGGNDISPLRVFVSHMDLKLNLPNSSQGLATASSSDVTAS</sequence>
<proteinExistence type="predicted"/>
<reference evidence="1 2" key="1">
    <citation type="submission" date="2014-04" db="EMBL/GenBank/DDBJ databases">
        <authorList>
            <consortium name="DOE Joint Genome Institute"/>
            <person name="Kuo A."/>
            <person name="Zuccaro A."/>
            <person name="Kohler A."/>
            <person name="Nagy L.G."/>
            <person name="Floudas D."/>
            <person name="Copeland A."/>
            <person name="Barry K.W."/>
            <person name="Cichocki N."/>
            <person name="Veneault-Fourrey C."/>
            <person name="LaButti K."/>
            <person name="Lindquist E.A."/>
            <person name="Lipzen A."/>
            <person name="Lundell T."/>
            <person name="Morin E."/>
            <person name="Murat C."/>
            <person name="Sun H."/>
            <person name="Tunlid A."/>
            <person name="Henrissat B."/>
            <person name="Grigoriev I.V."/>
            <person name="Hibbett D.S."/>
            <person name="Martin F."/>
            <person name="Nordberg H.P."/>
            <person name="Cantor M.N."/>
            <person name="Hua S.X."/>
        </authorList>
    </citation>
    <scope>NUCLEOTIDE SEQUENCE [LARGE SCALE GENOMIC DNA]</scope>
    <source>
        <strain evidence="1 2">MAFF 305830</strain>
    </source>
</reference>
<dbReference type="EMBL" id="KN824285">
    <property type="protein sequence ID" value="KIM30299.1"/>
    <property type="molecule type" value="Genomic_DNA"/>
</dbReference>
<organism evidence="1 2">
    <name type="scientific">Serendipita vermifera MAFF 305830</name>
    <dbReference type="NCBI Taxonomy" id="933852"/>
    <lineage>
        <taxon>Eukaryota</taxon>
        <taxon>Fungi</taxon>
        <taxon>Dikarya</taxon>
        <taxon>Basidiomycota</taxon>
        <taxon>Agaricomycotina</taxon>
        <taxon>Agaricomycetes</taxon>
        <taxon>Sebacinales</taxon>
        <taxon>Serendipitaceae</taxon>
        <taxon>Serendipita</taxon>
    </lineage>
</organism>
<gene>
    <name evidence="1" type="ORF">M408DRAFT_296599</name>
</gene>
<dbReference type="AlphaFoldDB" id="A0A0C3BDT7"/>
<dbReference type="HOGENOM" id="CLU_2544038_0_0_1"/>
<evidence type="ECO:0000313" key="2">
    <source>
        <dbReference type="Proteomes" id="UP000054097"/>
    </source>
</evidence>
<dbReference type="Proteomes" id="UP000054097">
    <property type="component" value="Unassembled WGS sequence"/>
</dbReference>
<protein>
    <submittedName>
        <fullName evidence="1">Uncharacterized protein</fullName>
    </submittedName>
</protein>
<evidence type="ECO:0000313" key="1">
    <source>
        <dbReference type="EMBL" id="KIM30299.1"/>
    </source>
</evidence>
<accession>A0A0C3BDT7</accession>